<reference evidence="3" key="1">
    <citation type="journal article" date="2023" name="Mol. Phylogenet. Evol.">
        <title>Genome-scale phylogeny and comparative genomics of the fungal order Sordariales.</title>
        <authorList>
            <person name="Hensen N."/>
            <person name="Bonometti L."/>
            <person name="Westerberg I."/>
            <person name="Brannstrom I.O."/>
            <person name="Guillou S."/>
            <person name="Cros-Aarteil S."/>
            <person name="Calhoun S."/>
            <person name="Haridas S."/>
            <person name="Kuo A."/>
            <person name="Mondo S."/>
            <person name="Pangilinan J."/>
            <person name="Riley R."/>
            <person name="LaButti K."/>
            <person name="Andreopoulos B."/>
            <person name="Lipzen A."/>
            <person name="Chen C."/>
            <person name="Yan M."/>
            <person name="Daum C."/>
            <person name="Ng V."/>
            <person name="Clum A."/>
            <person name="Steindorff A."/>
            <person name="Ohm R.A."/>
            <person name="Martin F."/>
            <person name="Silar P."/>
            <person name="Natvig D.O."/>
            <person name="Lalanne C."/>
            <person name="Gautier V."/>
            <person name="Ament-Velasquez S.L."/>
            <person name="Kruys A."/>
            <person name="Hutchinson M.I."/>
            <person name="Powell A.J."/>
            <person name="Barry K."/>
            <person name="Miller A.N."/>
            <person name="Grigoriev I.V."/>
            <person name="Debuchy R."/>
            <person name="Gladieux P."/>
            <person name="Hiltunen Thoren M."/>
            <person name="Johannesson H."/>
        </authorList>
    </citation>
    <scope>NUCLEOTIDE SEQUENCE</scope>
    <source>
        <strain evidence="3">SMH4131-1</strain>
    </source>
</reference>
<name>A0AAE0IET0_9PEZI</name>
<dbReference type="GO" id="GO:0016787">
    <property type="term" value="F:hydrolase activity"/>
    <property type="evidence" value="ECO:0007669"/>
    <property type="project" value="UniProtKB-KW"/>
</dbReference>
<dbReference type="AlphaFoldDB" id="A0AAE0IET0"/>
<keyword evidence="3" id="KW-0378">Hydrolase</keyword>
<keyword evidence="1" id="KW-0732">Signal</keyword>
<evidence type="ECO:0000313" key="4">
    <source>
        <dbReference type="Proteomes" id="UP001286456"/>
    </source>
</evidence>
<organism evidence="3 4">
    <name type="scientific">Cercophora scortea</name>
    <dbReference type="NCBI Taxonomy" id="314031"/>
    <lineage>
        <taxon>Eukaryota</taxon>
        <taxon>Fungi</taxon>
        <taxon>Dikarya</taxon>
        <taxon>Ascomycota</taxon>
        <taxon>Pezizomycotina</taxon>
        <taxon>Sordariomycetes</taxon>
        <taxon>Sordariomycetidae</taxon>
        <taxon>Sordariales</taxon>
        <taxon>Lasiosphaeriaceae</taxon>
        <taxon>Cercophora</taxon>
    </lineage>
</organism>
<protein>
    <submittedName>
        <fullName evidence="3">Alpha/Beta hydrolase protein</fullName>
    </submittedName>
</protein>
<dbReference type="InterPro" id="IPR029058">
    <property type="entry name" value="AB_hydrolase_fold"/>
</dbReference>
<feature type="signal peptide" evidence="1">
    <location>
        <begin position="1"/>
        <end position="23"/>
    </location>
</feature>
<dbReference type="Gene3D" id="3.40.50.1820">
    <property type="entry name" value="alpha/beta hydrolase"/>
    <property type="match status" value="1"/>
</dbReference>
<reference evidence="3" key="2">
    <citation type="submission" date="2023-06" db="EMBL/GenBank/DDBJ databases">
        <authorList>
            <consortium name="Lawrence Berkeley National Laboratory"/>
            <person name="Haridas S."/>
            <person name="Hensen N."/>
            <person name="Bonometti L."/>
            <person name="Westerberg I."/>
            <person name="Brannstrom I.O."/>
            <person name="Guillou S."/>
            <person name="Cros-Aarteil S."/>
            <person name="Calhoun S."/>
            <person name="Kuo A."/>
            <person name="Mondo S."/>
            <person name="Pangilinan J."/>
            <person name="Riley R."/>
            <person name="Labutti K."/>
            <person name="Andreopoulos B."/>
            <person name="Lipzen A."/>
            <person name="Chen C."/>
            <person name="Yanf M."/>
            <person name="Daum C."/>
            <person name="Ng V."/>
            <person name="Clum A."/>
            <person name="Steindorff A."/>
            <person name="Ohm R."/>
            <person name="Martin F."/>
            <person name="Silar P."/>
            <person name="Natvig D."/>
            <person name="Lalanne C."/>
            <person name="Gautier V."/>
            <person name="Ament-Velasquez S.L."/>
            <person name="Kruys A."/>
            <person name="Hutchinson M.I."/>
            <person name="Powell A.J."/>
            <person name="Barry K."/>
            <person name="Miller A.N."/>
            <person name="Grigoriev I.V."/>
            <person name="Debuchy R."/>
            <person name="Gladieux P."/>
            <person name="Thoren M.H."/>
            <person name="Johannesson H."/>
        </authorList>
    </citation>
    <scope>NUCLEOTIDE SEQUENCE</scope>
    <source>
        <strain evidence="3">SMH4131-1</strain>
    </source>
</reference>
<accession>A0AAE0IET0</accession>
<evidence type="ECO:0000259" key="2">
    <source>
        <dbReference type="Pfam" id="PF12697"/>
    </source>
</evidence>
<comment type="caution">
    <text evidence="3">The sequence shown here is derived from an EMBL/GenBank/DDBJ whole genome shotgun (WGS) entry which is preliminary data.</text>
</comment>
<dbReference type="Proteomes" id="UP001286456">
    <property type="component" value="Unassembled WGS sequence"/>
</dbReference>
<dbReference type="SUPFAM" id="SSF53474">
    <property type="entry name" value="alpha/beta-Hydrolases"/>
    <property type="match status" value="1"/>
</dbReference>
<dbReference type="Pfam" id="PF12697">
    <property type="entry name" value="Abhydrolase_6"/>
    <property type="match status" value="1"/>
</dbReference>
<evidence type="ECO:0000256" key="1">
    <source>
        <dbReference type="SAM" id="SignalP"/>
    </source>
</evidence>
<gene>
    <name evidence="3" type="ORF">B0T19DRAFT_215780</name>
</gene>
<feature type="chain" id="PRO_5042174068" evidence="1">
    <location>
        <begin position="24"/>
        <end position="388"/>
    </location>
</feature>
<keyword evidence="4" id="KW-1185">Reference proteome</keyword>
<dbReference type="InterPro" id="IPR000073">
    <property type="entry name" value="AB_hydrolase_1"/>
</dbReference>
<sequence length="388" mass="41001">MTPQLLKHALLAATALWAGTAQATSTTSKRTCNSYKIPITASSSNLVWALPPFNNNFEVVGFVDAIAARTGAGSSALFQPAPQTVSVNYTIAATFCQPARGQPAAHKDTVLIATHGLAYDGSYWDPPIDRQKYSFVDYAISQGYSIFYYDRLGTGDSSRVSGYVAQLNNQVAVLAELTKLVRAGKYVGSLGKPPKAVVYVGHSFGSTISIQAVANDVTAADGLVLTGYTLNSDVLNGQGTAEISALRIASTLNSHRWSQLDSGYVTQVDVYANVGAFFAAPDYDPAVATFAQQTRSPMGIVELVTSQVPVRPVGYKGPTLLISGQKDFIMCKSDCDGGVLNVTAADVFSTAKAFKAVSYPLAGHGINLHLNAVGAFKEITDFLSTNGL</sequence>
<proteinExistence type="predicted"/>
<feature type="domain" description="AB hydrolase-1" evidence="2">
    <location>
        <begin position="114"/>
        <end position="368"/>
    </location>
</feature>
<dbReference type="EMBL" id="JAUEPO010000004">
    <property type="protein sequence ID" value="KAK3323878.1"/>
    <property type="molecule type" value="Genomic_DNA"/>
</dbReference>
<evidence type="ECO:0000313" key="3">
    <source>
        <dbReference type="EMBL" id="KAK3323878.1"/>
    </source>
</evidence>